<dbReference type="InterPro" id="IPR005183">
    <property type="entry name" value="DUF305_CopM-like"/>
</dbReference>
<evidence type="ECO:0000313" key="3">
    <source>
        <dbReference type="EMBL" id="QYZ71781.1"/>
    </source>
</evidence>
<dbReference type="Pfam" id="PF03713">
    <property type="entry name" value="DUF305"/>
    <property type="match status" value="1"/>
</dbReference>
<accession>A0A8G0ZZ77</accession>
<keyword evidence="1" id="KW-0732">Signal</keyword>
<dbReference type="Gene3D" id="1.20.1260.10">
    <property type="match status" value="1"/>
</dbReference>
<dbReference type="KEGG" id="nsm:JO391_09945"/>
<organism evidence="3 4">
    <name type="scientific">Neotabrizicola shimadae</name>
    <dbReference type="NCBI Taxonomy" id="2807096"/>
    <lineage>
        <taxon>Bacteria</taxon>
        <taxon>Pseudomonadati</taxon>
        <taxon>Pseudomonadota</taxon>
        <taxon>Alphaproteobacteria</taxon>
        <taxon>Rhodobacterales</taxon>
        <taxon>Paracoccaceae</taxon>
        <taxon>Neotabrizicola</taxon>
    </lineage>
</organism>
<dbReference type="EMBL" id="CP069370">
    <property type="protein sequence ID" value="QYZ71781.1"/>
    <property type="molecule type" value="Genomic_DNA"/>
</dbReference>
<keyword evidence="4" id="KW-1185">Reference proteome</keyword>
<feature type="domain" description="DUF305" evidence="2">
    <location>
        <begin position="27"/>
        <end position="121"/>
    </location>
</feature>
<dbReference type="PANTHER" id="PTHR36933">
    <property type="entry name" value="SLL0788 PROTEIN"/>
    <property type="match status" value="1"/>
</dbReference>
<dbReference type="Proteomes" id="UP000826300">
    <property type="component" value="Chromosome"/>
</dbReference>
<dbReference type="AlphaFoldDB" id="A0A8G0ZZ77"/>
<gene>
    <name evidence="3" type="ORF">JO391_09945</name>
</gene>
<dbReference type="RefSeq" id="WP_220664377.1">
    <property type="nucleotide sequence ID" value="NZ_CP069370.1"/>
</dbReference>
<proteinExistence type="predicted"/>
<dbReference type="InterPro" id="IPR012347">
    <property type="entry name" value="Ferritin-like"/>
</dbReference>
<dbReference type="PANTHER" id="PTHR36933:SF1">
    <property type="entry name" value="SLL0788 PROTEIN"/>
    <property type="match status" value="1"/>
</dbReference>
<feature type="signal peptide" evidence="1">
    <location>
        <begin position="1"/>
        <end position="22"/>
    </location>
</feature>
<evidence type="ECO:0000259" key="2">
    <source>
        <dbReference type="Pfam" id="PF03713"/>
    </source>
</evidence>
<protein>
    <submittedName>
        <fullName evidence="3">DUF305 domain-containing protein</fullName>
    </submittedName>
</protein>
<feature type="chain" id="PRO_5034271055" evidence="1">
    <location>
        <begin position="23"/>
        <end position="126"/>
    </location>
</feature>
<reference evidence="3" key="1">
    <citation type="submission" date="2021-02" db="EMBL/GenBank/DDBJ databases">
        <title>Rhodobacter shimadae sp. nov., an aerobic anoxygenic phototrophic bacterium isolated from a hot spring.</title>
        <authorList>
            <person name="Muramatsu S."/>
            <person name="Haruta S."/>
            <person name="Hirose S."/>
            <person name="Hanada S."/>
        </authorList>
    </citation>
    <scope>NUCLEOTIDE SEQUENCE</scope>
    <source>
        <strain evidence="3">N10</strain>
    </source>
</reference>
<evidence type="ECO:0000256" key="1">
    <source>
        <dbReference type="SAM" id="SignalP"/>
    </source>
</evidence>
<sequence>MSARMLGLALLLATFLALPALAQTTGGTTDHSGHDMSAMADDAPSTAAFREANAIMHRDMDIAFTGNADVDFVRGMIAHHEGAIAMAKVELQYGTDPEVRKLAEAIITAQEGEIAWMKDWLAAQGE</sequence>
<name>A0A8G0ZZ77_9RHOB</name>
<evidence type="ECO:0000313" key="4">
    <source>
        <dbReference type="Proteomes" id="UP000826300"/>
    </source>
</evidence>